<accession>A0ABN2P0E2</accession>
<feature type="transmembrane region" description="Helical" evidence="1">
    <location>
        <begin position="12"/>
        <end position="32"/>
    </location>
</feature>
<evidence type="ECO:0000313" key="2">
    <source>
        <dbReference type="EMBL" id="GAA1904981.1"/>
    </source>
</evidence>
<dbReference type="Proteomes" id="UP001501303">
    <property type="component" value="Unassembled WGS sequence"/>
</dbReference>
<sequence>MTRSKQAAKSVRDMLLSMAVVCAGAFFIFLFLPNDPDQDPVRPVQYEVEAVTASRAAPYELLAPEGLSEEWRATSVRYRHQGEHGATWRVGFMDPDNEYASVHQADGPADAFVAAVTHEAEATGETVRIAGEEWAYHEGPKYDALVLRSPDVTTVVTGTAPFERLEHLAAALAPRPGAVPAD</sequence>
<keyword evidence="3" id="KW-1185">Reference proteome</keyword>
<protein>
    <submittedName>
        <fullName evidence="2">DUF4245 domain-containing protein</fullName>
    </submittedName>
</protein>
<evidence type="ECO:0000256" key="1">
    <source>
        <dbReference type="SAM" id="Phobius"/>
    </source>
</evidence>
<keyword evidence="1" id="KW-0472">Membrane</keyword>
<keyword evidence="1" id="KW-0812">Transmembrane</keyword>
<proteinExistence type="predicted"/>
<name>A0ABN2P0E2_9ACTN</name>
<dbReference type="RefSeq" id="WP_344259606.1">
    <property type="nucleotide sequence ID" value="NZ_BAAAMJ010000010.1"/>
</dbReference>
<evidence type="ECO:0000313" key="3">
    <source>
        <dbReference type="Proteomes" id="UP001501303"/>
    </source>
</evidence>
<reference evidence="2 3" key="1">
    <citation type="journal article" date="2019" name="Int. J. Syst. Evol. Microbiol.">
        <title>The Global Catalogue of Microorganisms (GCM) 10K type strain sequencing project: providing services to taxonomists for standard genome sequencing and annotation.</title>
        <authorList>
            <consortium name="The Broad Institute Genomics Platform"/>
            <consortium name="The Broad Institute Genome Sequencing Center for Infectious Disease"/>
            <person name="Wu L."/>
            <person name="Ma J."/>
        </authorList>
    </citation>
    <scope>NUCLEOTIDE SEQUENCE [LARGE SCALE GENOMIC DNA]</scope>
    <source>
        <strain evidence="2 3">JCM 13581</strain>
    </source>
</reference>
<dbReference type="Pfam" id="PF14030">
    <property type="entry name" value="DUF4245"/>
    <property type="match status" value="1"/>
</dbReference>
<dbReference type="InterPro" id="IPR025339">
    <property type="entry name" value="DUF4245"/>
</dbReference>
<keyword evidence="1" id="KW-1133">Transmembrane helix</keyword>
<dbReference type="EMBL" id="BAAAMJ010000010">
    <property type="protein sequence ID" value="GAA1904981.1"/>
    <property type="molecule type" value="Genomic_DNA"/>
</dbReference>
<gene>
    <name evidence="2" type="ORF">GCM10009716_13690</name>
</gene>
<organism evidence="2 3">
    <name type="scientific">Streptomyces sodiiphilus</name>
    <dbReference type="NCBI Taxonomy" id="226217"/>
    <lineage>
        <taxon>Bacteria</taxon>
        <taxon>Bacillati</taxon>
        <taxon>Actinomycetota</taxon>
        <taxon>Actinomycetes</taxon>
        <taxon>Kitasatosporales</taxon>
        <taxon>Streptomycetaceae</taxon>
        <taxon>Streptomyces</taxon>
    </lineage>
</organism>
<comment type="caution">
    <text evidence="2">The sequence shown here is derived from an EMBL/GenBank/DDBJ whole genome shotgun (WGS) entry which is preliminary data.</text>
</comment>